<reference evidence="1" key="1">
    <citation type="journal article" date="2015" name="Nature">
        <title>Complex archaea that bridge the gap between prokaryotes and eukaryotes.</title>
        <authorList>
            <person name="Spang A."/>
            <person name="Saw J.H."/>
            <person name="Jorgensen S.L."/>
            <person name="Zaremba-Niedzwiedzka K."/>
            <person name="Martijn J."/>
            <person name="Lind A.E."/>
            <person name="van Eijk R."/>
            <person name="Schleper C."/>
            <person name="Guy L."/>
            <person name="Ettema T.J."/>
        </authorList>
    </citation>
    <scope>NUCLEOTIDE SEQUENCE</scope>
</reference>
<dbReference type="EMBL" id="LAZR01004773">
    <property type="protein sequence ID" value="KKN05691.1"/>
    <property type="molecule type" value="Genomic_DNA"/>
</dbReference>
<dbReference type="AlphaFoldDB" id="A0A0F9PXA8"/>
<dbReference type="NCBIfam" id="NF041384">
    <property type="entry name" value="YHS_seleno_dom"/>
    <property type="match status" value="1"/>
</dbReference>
<evidence type="ECO:0000313" key="1">
    <source>
        <dbReference type="EMBL" id="KKN05691.1"/>
    </source>
</evidence>
<gene>
    <name evidence="1" type="ORF">LCGC14_1084730</name>
</gene>
<comment type="caution">
    <text evidence="1">The sequence shown here is derived from an EMBL/GenBank/DDBJ whole genome shotgun (WGS) entry which is preliminary data.</text>
</comment>
<sequence>MKFSTLTKSAFFAASVLASSLSFAADIDANADVNDIAISGYDTVAYFTQNKAVTGSSEYTATHKNAIYKFSSAKHRDLFRANPEKYAPQFGGFCAFGVSMEKKFDVDPEAFKIVENKLYLNLDKSVQKQWLKDVPGFINSADSNWFDIKDKTAKEL</sequence>
<proteinExistence type="predicted"/>
<accession>A0A0F9PXA8</accession>
<organism evidence="1">
    <name type="scientific">marine sediment metagenome</name>
    <dbReference type="NCBI Taxonomy" id="412755"/>
    <lineage>
        <taxon>unclassified sequences</taxon>
        <taxon>metagenomes</taxon>
        <taxon>ecological metagenomes</taxon>
    </lineage>
</organism>
<protein>
    <recommendedName>
        <fullName evidence="2">YHS domain-containing protein</fullName>
    </recommendedName>
</protein>
<name>A0A0F9PXA8_9ZZZZ</name>
<evidence type="ECO:0008006" key="2">
    <source>
        <dbReference type="Google" id="ProtNLM"/>
    </source>
</evidence>